<evidence type="ECO:0000256" key="1">
    <source>
        <dbReference type="ARBA" id="ARBA00006272"/>
    </source>
</evidence>
<comment type="cofactor">
    <cofactor evidence="8">
        <name>a divalent metal cation</name>
        <dbReference type="ChEBI" id="CHEBI:60240"/>
    </cofactor>
    <text evidence="8">Binds 2 divalent metal cations per subunit.</text>
</comment>
<dbReference type="SUPFAM" id="SSF101821">
    <property type="entry name" value="Aminopeptidase/glucanase lid domain"/>
    <property type="match status" value="1"/>
</dbReference>
<evidence type="ECO:0008006" key="11">
    <source>
        <dbReference type="Google" id="ProtNLM"/>
    </source>
</evidence>
<dbReference type="PIRSF" id="PIRSF001123">
    <property type="entry name" value="PepA_GA"/>
    <property type="match status" value="1"/>
</dbReference>
<keyword evidence="10" id="KW-1185">Reference proteome</keyword>
<evidence type="ECO:0000256" key="5">
    <source>
        <dbReference type="ARBA" id="ARBA00022801"/>
    </source>
</evidence>
<dbReference type="OrthoDB" id="9772053at2"/>
<feature type="binding site" evidence="8">
    <location>
        <position position="175"/>
    </location>
    <ligand>
        <name>Zn(2+)</name>
        <dbReference type="ChEBI" id="CHEBI:29105"/>
        <label>1</label>
    </ligand>
</feature>
<keyword evidence="3" id="KW-0645">Protease</keyword>
<evidence type="ECO:0000256" key="8">
    <source>
        <dbReference type="PIRSR" id="PIRSR001123-2"/>
    </source>
</evidence>
<proteinExistence type="inferred from homology"/>
<dbReference type="GO" id="GO:0046872">
    <property type="term" value="F:metal ion binding"/>
    <property type="evidence" value="ECO:0007669"/>
    <property type="project" value="UniProtKB-UniRule"/>
</dbReference>
<comment type="similarity">
    <text evidence="1 6">Belongs to the peptidase M42 family.</text>
</comment>
<dbReference type="PATRIC" id="fig|29343.3.peg.1870"/>
<dbReference type="SUPFAM" id="SSF53187">
    <property type="entry name" value="Zn-dependent exopeptidases"/>
    <property type="match status" value="1"/>
</dbReference>
<keyword evidence="4 8" id="KW-0479">Metal-binding</keyword>
<evidence type="ECO:0000313" key="9">
    <source>
        <dbReference type="EMBL" id="CDZ24878.1"/>
    </source>
</evidence>
<dbReference type="STRING" id="29343.CCDG5_1780"/>
<feature type="binding site" evidence="8">
    <location>
        <position position="175"/>
    </location>
    <ligand>
        <name>Zn(2+)</name>
        <dbReference type="ChEBI" id="CHEBI:29105"/>
        <label>2</label>
    </ligand>
</feature>
<protein>
    <recommendedName>
        <fullName evidence="11">Cellulase</fullName>
    </recommendedName>
</protein>
<feature type="binding site" evidence="8">
    <location>
        <position position="67"/>
    </location>
    <ligand>
        <name>Zn(2+)</name>
        <dbReference type="ChEBI" id="CHEBI:29105"/>
        <label>1</label>
    </ligand>
</feature>
<feature type="binding site" evidence="8">
    <location>
        <position position="226"/>
    </location>
    <ligand>
        <name>Zn(2+)</name>
        <dbReference type="ChEBI" id="CHEBI:29105"/>
        <label>1</label>
    </ligand>
</feature>
<dbReference type="InterPro" id="IPR023367">
    <property type="entry name" value="Peptidase_M42_dom2"/>
</dbReference>
<keyword evidence="5" id="KW-0378">Hydrolase</keyword>
<feature type="binding site" evidence="8">
    <location>
        <position position="204"/>
    </location>
    <ligand>
        <name>Zn(2+)</name>
        <dbReference type="ChEBI" id="CHEBI:29105"/>
        <label>2</label>
    </ligand>
</feature>
<dbReference type="Gene3D" id="3.40.630.10">
    <property type="entry name" value="Zn peptidases"/>
    <property type="match status" value="1"/>
</dbReference>
<dbReference type="GO" id="GO:0006508">
    <property type="term" value="P:proteolysis"/>
    <property type="evidence" value="ECO:0007669"/>
    <property type="project" value="UniProtKB-KW"/>
</dbReference>
<feature type="active site" description="Proton acceptor" evidence="7">
    <location>
        <position position="203"/>
    </location>
</feature>
<feature type="binding site" evidence="8">
    <location>
        <position position="314"/>
    </location>
    <ligand>
        <name>Zn(2+)</name>
        <dbReference type="ChEBI" id="CHEBI:29105"/>
        <label>2</label>
    </ligand>
</feature>
<dbReference type="KEGG" id="ccel:CCDG5_1780"/>
<evidence type="ECO:0000256" key="2">
    <source>
        <dbReference type="ARBA" id="ARBA00022438"/>
    </source>
</evidence>
<evidence type="ECO:0000256" key="6">
    <source>
        <dbReference type="PIRNR" id="PIRNR001123"/>
    </source>
</evidence>
<evidence type="ECO:0000256" key="3">
    <source>
        <dbReference type="ARBA" id="ARBA00022670"/>
    </source>
</evidence>
<dbReference type="Gene3D" id="2.40.30.40">
    <property type="entry name" value="Peptidase M42, domain 2"/>
    <property type="match status" value="1"/>
</dbReference>
<dbReference type="InterPro" id="IPR051464">
    <property type="entry name" value="Peptidase_M42_aminopept"/>
</dbReference>
<evidence type="ECO:0000256" key="7">
    <source>
        <dbReference type="PIRSR" id="PIRSR001123-1"/>
    </source>
</evidence>
<evidence type="ECO:0000313" key="10">
    <source>
        <dbReference type="Proteomes" id="UP000032431"/>
    </source>
</evidence>
<reference evidence="10" key="1">
    <citation type="submission" date="2014-07" db="EMBL/GenBank/DDBJ databases">
        <authorList>
            <person name="Wibberg D."/>
        </authorList>
    </citation>
    <scope>NUCLEOTIDE SEQUENCE [LARGE SCALE GENOMIC DNA]</scope>
    <source>
        <strain evidence="10">DG5</strain>
    </source>
</reference>
<dbReference type="PANTHER" id="PTHR32481">
    <property type="entry name" value="AMINOPEPTIDASE"/>
    <property type="match status" value="1"/>
</dbReference>
<accession>A0A078KR54</accession>
<sequence length="345" mass="37105">MSEMFVTFKELCLLPGVSGCEKPVADYIIDKISGLEGVTYKVDALGNIIVHKKGEMAPKTKLLLSAHMDEVGLIITSIGDEGMLKFTSVGGIDPRVVLGRRVNINGHIGVIGTKAVHLQKSDERKTAPDFDSLLIDIGAKDKEDAEKYVKPGDRAVFESEFVNFGDGFVKAKAIDDRIGCAILLEILKKPLKYDIDVTFVVQEEVGTRGAKAAAFSVAPEAAIVIEATTASDIADVPEGKKVCFLGRGPVVSFMDRSTVYDRGLYDLAFKTAKEKGIPCQAKLAVAGGNDAGAIHLSRGGVKTLAVSLPCRYLHSPSCVIKYEDAENTFKLVYELCTRIAGSELC</sequence>
<dbReference type="AlphaFoldDB" id="A0A078KR54"/>
<dbReference type="PANTHER" id="PTHR32481:SF5">
    <property type="entry name" value="ENDOGLUCANASE"/>
    <property type="match status" value="1"/>
</dbReference>
<keyword evidence="2" id="KW-0031">Aminopeptidase</keyword>
<dbReference type="Pfam" id="PF05343">
    <property type="entry name" value="Peptidase_M42"/>
    <property type="match status" value="1"/>
</dbReference>
<evidence type="ECO:0000256" key="4">
    <source>
        <dbReference type="ARBA" id="ARBA00022723"/>
    </source>
</evidence>
<dbReference type="InterPro" id="IPR008007">
    <property type="entry name" value="Peptidase_M42"/>
</dbReference>
<gene>
    <name evidence="9" type="ORF">CCDG5_1780</name>
</gene>
<dbReference type="CDD" id="cd05656">
    <property type="entry name" value="M42_Frv"/>
    <property type="match status" value="1"/>
</dbReference>
<dbReference type="HOGENOM" id="CLU_047249_0_2_9"/>
<dbReference type="Proteomes" id="UP000032431">
    <property type="component" value="Chromosome I"/>
</dbReference>
<name>A0A078KR54_9FIRM</name>
<organism evidence="9 10">
    <name type="scientific">[Clostridium] cellulosi</name>
    <dbReference type="NCBI Taxonomy" id="29343"/>
    <lineage>
        <taxon>Bacteria</taxon>
        <taxon>Bacillati</taxon>
        <taxon>Bacillota</taxon>
        <taxon>Clostridia</taxon>
        <taxon>Eubacteriales</taxon>
        <taxon>Oscillospiraceae</taxon>
        <taxon>Oscillospiraceae incertae sedis</taxon>
    </lineage>
</organism>
<dbReference type="GO" id="GO:0004177">
    <property type="term" value="F:aminopeptidase activity"/>
    <property type="evidence" value="ECO:0007669"/>
    <property type="project" value="UniProtKB-UniRule"/>
</dbReference>
<dbReference type="EMBL" id="LM995447">
    <property type="protein sequence ID" value="CDZ24878.1"/>
    <property type="molecule type" value="Genomic_DNA"/>
</dbReference>